<dbReference type="Gene3D" id="3.40.50.1820">
    <property type="entry name" value="alpha/beta hydrolase"/>
    <property type="match status" value="1"/>
</dbReference>
<dbReference type="EMBL" id="CP136921">
    <property type="protein sequence ID" value="WOO34386.1"/>
    <property type="molecule type" value="Genomic_DNA"/>
</dbReference>
<evidence type="ECO:0000313" key="3">
    <source>
        <dbReference type="Proteomes" id="UP001303211"/>
    </source>
</evidence>
<evidence type="ECO:0000313" key="2">
    <source>
        <dbReference type="EMBL" id="WOO34386.1"/>
    </source>
</evidence>
<feature type="region of interest" description="Disordered" evidence="1">
    <location>
        <begin position="699"/>
        <end position="733"/>
    </location>
</feature>
<dbReference type="SUPFAM" id="SSF53474">
    <property type="entry name" value="alpha/beta-Hydrolases"/>
    <property type="match status" value="1"/>
</dbReference>
<dbReference type="InterPro" id="IPR051321">
    <property type="entry name" value="PHA/PHB_synthase"/>
</dbReference>
<dbReference type="Proteomes" id="UP001303211">
    <property type="component" value="Chromosome"/>
</dbReference>
<feature type="compositionally biased region" description="Pro residues" evidence="1">
    <location>
        <begin position="708"/>
        <end position="718"/>
    </location>
</feature>
<organism evidence="2 3">
    <name type="scientific">Diaphorobacter limosus</name>
    <dbReference type="NCBI Taxonomy" id="3036128"/>
    <lineage>
        <taxon>Bacteria</taxon>
        <taxon>Pseudomonadati</taxon>
        <taxon>Pseudomonadota</taxon>
        <taxon>Betaproteobacteria</taxon>
        <taxon>Burkholderiales</taxon>
        <taxon>Comamonadaceae</taxon>
        <taxon>Diaphorobacter</taxon>
    </lineage>
</organism>
<sequence length="733" mass="80528">MQRAVLYADIMRARGNQYRAHMQETAPNVLNFAAELVMRGDTLPRPVNYGLVRIQPQPGVASDETRRPFVVVDPRAGHGPGIGGFKPDSEIGAALAAGHPCYYVGFTPNPIPGQTVEDVMRAEAAFLRKVIELHPDAHGKPAVIGNCQAGWQIMMTAAVWPELFGPIILAGTPLSYWAGWRGKNPMRYGGGLTGGSWLTALASDIGAGKFDGAWLVQNFENLNPANTLWEKKHHVYANVDTEGPRFLAFEKYWGGHVCLNDVEMQTIVDDLFIGNKLSSAELVTSDGVRIDLRNITSPIVVFCSYGDNITPPPQALGWITDLYRSDDELLGHDQTIVYATHQSIGHLGIFVSGAVGRKEHAKFTSNIDLIDMLPAGLFELSVQDKEPDMAHAEIVPGDYLMTVHQRTLDDVRAIVSPDPVQVAASDRRFAAAAHVSQVNLALYRRYLQPWVRGAVTPQLADALRAWHPLRIGYEMWSDRNLLAPVVEQQAESVRADRKPVGADNPWWSWQEACSDAITHLLQVFSQSRDEAEERAFEAIYSHPLVQALAGQADPAAALRPHPGDTPEHRAWMAQRLGGLRVSIEQGGLPEATVRALIFVLQPRREADERQYRRALLLRQTELASRLDIEGARDLVRRQALLMHIAGPEAIAALPTLLARAPAERIQAAALHLGALLQAGNALEGEEAARWHTMRQLFEQAAQAGQPALPAPETPPAVQPPKRAASKRKGRQST</sequence>
<dbReference type="InterPro" id="IPR029058">
    <property type="entry name" value="AB_hydrolase_fold"/>
</dbReference>
<dbReference type="InterPro" id="IPR024501">
    <property type="entry name" value="DUF3141"/>
</dbReference>
<gene>
    <name evidence="2" type="ORF">P4826_04485</name>
</gene>
<dbReference type="PANTHER" id="PTHR36837:SF2">
    <property type="entry name" value="POLY(3-HYDROXYALKANOATE) POLYMERASE SUBUNIT PHAC"/>
    <property type="match status" value="1"/>
</dbReference>
<accession>A0ABZ0J9E8</accession>
<reference evidence="2 3" key="1">
    <citation type="submission" date="2023-03" db="EMBL/GenBank/DDBJ databases">
        <title>Diaphorobacter basophil sp. nov., isolated from a sewage-treatment plant.</title>
        <authorList>
            <person name="Yang K."/>
        </authorList>
    </citation>
    <scope>NUCLEOTIDE SEQUENCE [LARGE SCALE GENOMIC DNA]</scope>
    <source>
        <strain evidence="2 3">Y-1</strain>
    </source>
</reference>
<keyword evidence="3" id="KW-1185">Reference proteome</keyword>
<name>A0ABZ0J9E8_9BURK</name>
<protein>
    <submittedName>
        <fullName evidence="2">DUF3141 domain-containing protein</fullName>
    </submittedName>
</protein>
<dbReference type="Pfam" id="PF11339">
    <property type="entry name" value="DUF3141"/>
    <property type="match status" value="1"/>
</dbReference>
<evidence type="ECO:0000256" key="1">
    <source>
        <dbReference type="SAM" id="MobiDB-lite"/>
    </source>
</evidence>
<dbReference type="RefSeq" id="WP_317703707.1">
    <property type="nucleotide sequence ID" value="NZ_CP136921.1"/>
</dbReference>
<dbReference type="PANTHER" id="PTHR36837">
    <property type="entry name" value="POLY(3-HYDROXYALKANOATE) POLYMERASE SUBUNIT PHAC"/>
    <property type="match status" value="1"/>
</dbReference>
<feature type="compositionally biased region" description="Basic residues" evidence="1">
    <location>
        <begin position="723"/>
        <end position="733"/>
    </location>
</feature>
<proteinExistence type="predicted"/>